<dbReference type="InterPro" id="IPR030808">
    <property type="entry name" value="Glycosyl_04372"/>
</dbReference>
<dbReference type="AlphaFoldDB" id="A0A0P8A5W4"/>
<comment type="caution">
    <text evidence="1">The sequence shown here is derived from an EMBL/GenBank/DDBJ whole genome shotgun (WGS) entry which is preliminary data.</text>
</comment>
<evidence type="ECO:0000313" key="2">
    <source>
        <dbReference type="Proteomes" id="UP000050360"/>
    </source>
</evidence>
<proteinExistence type="predicted"/>
<dbReference type="EMBL" id="LKCM01000281">
    <property type="protein sequence ID" value="KPQ41958.1"/>
    <property type="molecule type" value="Genomic_DNA"/>
</dbReference>
<name>A0A0P8A5W4_9EURY</name>
<dbReference type="Proteomes" id="UP000050360">
    <property type="component" value="Unassembled WGS sequence"/>
</dbReference>
<dbReference type="NCBIfam" id="TIGR04372">
    <property type="entry name" value="glycosyl_04372"/>
    <property type="match status" value="1"/>
</dbReference>
<sequence>MNYEIEFIKDVLRGKVTCGDFIVRVGRYAKNISGHFPMFVATHVLGPFFWRRGIVFLTWYYSSTNKIGEMAHQFDLYVKMEMLGWGPSAKGIIIARNGISNPCLLKYWKRYIRVIDHPLFTRYLFLLAAFVQYNTAIIKMPDGEIVHKNRAIVEVQKQWEKERRQPLLVLSSSHHERGWDCLEHLGVPRGAWFVCLHVREDGFLKGKDVATANAYRDADINTYLLAVKTIVESGGWVIRMGDPTMKPLPSMRHVIDYTRSEARSDWMDIFCCAECRFFLGSTSGLFLVSFDFGVPCALANYTPLGEFPWSEKDIFIPKLYWSSIEGHYLTFKEALAPQLKYCYDGRLFDSSNIKVIDNTQEEINDLVLEMLGRLKGNLDYTEEDNCQQKKYSRLLSSTKYGMNCRIGKEFLRKYTWLLPDFNNKENGM</sequence>
<evidence type="ECO:0000313" key="1">
    <source>
        <dbReference type="EMBL" id="KPQ41958.1"/>
    </source>
</evidence>
<reference evidence="1 2" key="1">
    <citation type="submission" date="2015-09" db="EMBL/GenBank/DDBJ databases">
        <title>A metagenomics-based metabolic model of nitrate-dependent anaerobic oxidation of methane by Methanoperedens-like archaea.</title>
        <authorList>
            <person name="Arshad A."/>
            <person name="Speth D.R."/>
            <person name="De Graaf R.M."/>
            <person name="Op Den Camp H.J."/>
            <person name="Jetten M.S."/>
            <person name="Welte C.U."/>
        </authorList>
    </citation>
    <scope>NUCLEOTIDE SEQUENCE [LARGE SCALE GENOMIC DNA]</scope>
</reference>
<protein>
    <recommendedName>
        <fullName evidence="3">TIGR04372 family glycosyltransferase</fullName>
    </recommendedName>
</protein>
<gene>
    <name evidence="1" type="ORF">MPEBLZ_03484</name>
</gene>
<accession>A0A0P8A5W4</accession>
<evidence type="ECO:0008006" key="3">
    <source>
        <dbReference type="Google" id="ProtNLM"/>
    </source>
</evidence>
<organism evidence="1 2">
    <name type="scientific">Candidatus Methanoperedens nitratireducens</name>
    <dbReference type="NCBI Taxonomy" id="1392998"/>
    <lineage>
        <taxon>Archaea</taxon>
        <taxon>Methanobacteriati</taxon>
        <taxon>Methanobacteriota</taxon>
        <taxon>Stenosarchaea group</taxon>
        <taxon>Methanomicrobia</taxon>
        <taxon>Methanosarcinales</taxon>
        <taxon>ANME-2 cluster</taxon>
        <taxon>Candidatus Methanoperedentaceae</taxon>
        <taxon>Candidatus Methanoperedens</taxon>
    </lineage>
</organism>